<gene>
    <name evidence="2" type="ORF">HPT29_010415</name>
</gene>
<evidence type="ECO:0000259" key="1">
    <source>
        <dbReference type="Pfam" id="PF21834"/>
    </source>
</evidence>
<accession>A0ABY5RW61</accession>
<evidence type="ECO:0000313" key="2">
    <source>
        <dbReference type="EMBL" id="UVF21495.1"/>
    </source>
</evidence>
<dbReference type="EMBL" id="CP102845">
    <property type="protein sequence ID" value="UVF21495.1"/>
    <property type="molecule type" value="Genomic_DNA"/>
</dbReference>
<name>A0ABY5RW61_9HYPH</name>
<protein>
    <recommendedName>
        <fullName evidence="1">DUF6894 domain-containing protein</fullName>
    </recommendedName>
</protein>
<organism evidence="2 3">
    <name type="scientific">Microvirga terrae</name>
    <dbReference type="NCBI Taxonomy" id="2740529"/>
    <lineage>
        <taxon>Bacteria</taxon>
        <taxon>Pseudomonadati</taxon>
        <taxon>Pseudomonadota</taxon>
        <taxon>Alphaproteobacteria</taxon>
        <taxon>Hyphomicrobiales</taxon>
        <taxon>Methylobacteriaceae</taxon>
        <taxon>Microvirga</taxon>
    </lineage>
</organism>
<evidence type="ECO:0000313" key="3">
    <source>
        <dbReference type="Proteomes" id="UP001017257"/>
    </source>
</evidence>
<dbReference type="RefSeq" id="WP_173948666.1">
    <property type="nucleotide sequence ID" value="NZ_CP102845.1"/>
</dbReference>
<dbReference type="Proteomes" id="UP001017257">
    <property type="component" value="Chromosome"/>
</dbReference>
<dbReference type="InterPro" id="IPR054189">
    <property type="entry name" value="DUF6894"/>
</dbReference>
<sequence length="89" mass="9705">MPRYHLNVHDELNPAPAWTSAGLETLAAAEREAARTAAAIGLHKLPNDGVCQAVVEVSDEHHQRVAVMTVSMRIDRPISPPRTFSPWAA</sequence>
<dbReference type="Pfam" id="PF21834">
    <property type="entry name" value="DUF6894"/>
    <property type="match status" value="1"/>
</dbReference>
<reference evidence="2" key="1">
    <citation type="submission" date="2022-08" db="EMBL/GenBank/DDBJ databases">
        <title>Microvirga terrae sp. nov., isolated from soil.</title>
        <authorList>
            <person name="Kim K.H."/>
            <person name="Seo Y.L."/>
            <person name="Kim J.M."/>
            <person name="Lee J.K."/>
            <person name="Han D.M."/>
            <person name="Jeon C.O."/>
        </authorList>
    </citation>
    <scope>NUCLEOTIDE SEQUENCE</scope>
    <source>
        <strain evidence="2">R24</strain>
    </source>
</reference>
<feature type="domain" description="DUF6894" evidence="1">
    <location>
        <begin position="3"/>
        <end position="70"/>
    </location>
</feature>
<keyword evidence="3" id="KW-1185">Reference proteome</keyword>
<proteinExistence type="predicted"/>